<evidence type="ECO:0000259" key="4">
    <source>
        <dbReference type="SMART" id="SM00333"/>
    </source>
</evidence>
<dbReference type="PANTHER" id="PTHR15856">
    <property type="entry name" value="PHD FINGER PROTEIN 20-RELATED"/>
    <property type="match status" value="1"/>
</dbReference>
<dbReference type="SMART" id="SM00333">
    <property type="entry name" value="TUDOR"/>
    <property type="match status" value="2"/>
</dbReference>
<reference evidence="5" key="1">
    <citation type="submission" date="2019-07" db="EMBL/GenBank/DDBJ databases">
        <authorList>
            <consortium name="Wellcome Sanger Institute Data Sharing"/>
        </authorList>
    </citation>
    <scope>NUCLEOTIDE SEQUENCE [LARGE SCALE GENOMIC DNA]</scope>
</reference>
<dbReference type="GeneTree" id="ENSGT00940000156477"/>
<dbReference type="GO" id="GO:0071339">
    <property type="term" value="C:MLL1 complex"/>
    <property type="evidence" value="ECO:0007669"/>
    <property type="project" value="TreeGrafter"/>
</dbReference>
<reference evidence="5" key="3">
    <citation type="submission" date="2025-09" db="UniProtKB">
        <authorList>
            <consortium name="Ensembl"/>
        </authorList>
    </citation>
    <scope>IDENTIFICATION</scope>
</reference>
<reference evidence="5" key="2">
    <citation type="submission" date="2025-08" db="UniProtKB">
        <authorList>
            <consortium name="Ensembl"/>
        </authorList>
    </citation>
    <scope>IDENTIFICATION</scope>
</reference>
<dbReference type="SUPFAM" id="SSF63748">
    <property type="entry name" value="Tudor/PWWP/MBT"/>
    <property type="match status" value="1"/>
</dbReference>
<dbReference type="SUPFAM" id="SSF54160">
    <property type="entry name" value="Chromo domain-like"/>
    <property type="match status" value="1"/>
</dbReference>
<evidence type="ECO:0000256" key="3">
    <source>
        <dbReference type="ARBA" id="ARBA00023242"/>
    </source>
</evidence>
<evidence type="ECO:0000256" key="2">
    <source>
        <dbReference type="ARBA" id="ARBA00022737"/>
    </source>
</evidence>
<protein>
    <recommendedName>
        <fullName evidence="4">Tudor domain-containing protein</fullName>
    </recommendedName>
</protein>
<dbReference type="OMA" id="KWYTATI"/>
<dbReference type="InterPro" id="IPR002999">
    <property type="entry name" value="Tudor"/>
</dbReference>
<dbReference type="AlphaFoldDB" id="A0A8C5A9B2"/>
<comment type="subcellular location">
    <subcellularLocation>
        <location evidence="1">Nucleus</location>
    </subcellularLocation>
</comment>
<keyword evidence="3" id="KW-0539">Nucleus</keyword>
<dbReference type="InterPro" id="IPR004092">
    <property type="entry name" value="Mbt"/>
</dbReference>
<feature type="domain" description="Tudor" evidence="4">
    <location>
        <begin position="81"/>
        <end position="137"/>
    </location>
</feature>
<dbReference type="Pfam" id="PF02820">
    <property type="entry name" value="MBT"/>
    <property type="match status" value="1"/>
</dbReference>
<dbReference type="InterPro" id="IPR041297">
    <property type="entry name" value="Crb2_Tudor"/>
</dbReference>
<evidence type="ECO:0000313" key="5">
    <source>
        <dbReference type="Ensembl" id="ENSGMOP00000028444.1"/>
    </source>
</evidence>
<feature type="domain" description="Tudor" evidence="4">
    <location>
        <begin position="10"/>
        <end position="70"/>
    </location>
</feature>
<evidence type="ECO:0000313" key="6">
    <source>
        <dbReference type="Proteomes" id="UP000694546"/>
    </source>
</evidence>
<proteinExistence type="predicted"/>
<keyword evidence="2" id="KW-0677">Repeat</keyword>
<dbReference type="Proteomes" id="UP000694546">
    <property type="component" value="Chromosome 1"/>
</dbReference>
<accession>A0A8C5A9B2</accession>
<dbReference type="GO" id="GO:0006357">
    <property type="term" value="P:regulation of transcription by RNA polymerase II"/>
    <property type="evidence" value="ECO:0007669"/>
    <property type="project" value="TreeGrafter"/>
</dbReference>
<dbReference type="PANTHER" id="PTHR15856:SF27">
    <property type="entry name" value="PHD FINGER PROTEIN 20"/>
    <property type="match status" value="1"/>
</dbReference>
<sequence>MKSPPKRPGITFKVGAELEARDRQKNWYCATIEKMDYEKEQVQVHYKQWSRRHDEWFPWSSPYLRPLESTSLRKQGLRKQGLRKQGLRVLACWTDCKFYPAKVIRANKDESYTVRFDDSVVRTVKPTKIKPFKKVRNSPSLLVDTEILPSYW</sequence>
<dbReference type="Pfam" id="PF18115">
    <property type="entry name" value="Tudor_3"/>
    <property type="match status" value="1"/>
</dbReference>
<dbReference type="Ensembl" id="ENSGMOT00000040347.1">
    <property type="protein sequence ID" value="ENSGMOP00000028444.1"/>
    <property type="gene ID" value="ENSGMOG00000036450.1"/>
</dbReference>
<keyword evidence="6" id="KW-1185">Reference proteome</keyword>
<dbReference type="InterPro" id="IPR016197">
    <property type="entry name" value="Chromo-like_dom_sf"/>
</dbReference>
<dbReference type="InterPro" id="IPR043449">
    <property type="entry name" value="PHF20-like"/>
</dbReference>
<evidence type="ECO:0000256" key="1">
    <source>
        <dbReference type="ARBA" id="ARBA00004123"/>
    </source>
</evidence>
<dbReference type="CDD" id="cd20104">
    <property type="entry name" value="MBT_PHF20L1-like"/>
    <property type="match status" value="1"/>
</dbReference>
<organism evidence="5 6">
    <name type="scientific">Gadus morhua</name>
    <name type="common">Atlantic cod</name>
    <dbReference type="NCBI Taxonomy" id="8049"/>
    <lineage>
        <taxon>Eukaryota</taxon>
        <taxon>Metazoa</taxon>
        <taxon>Chordata</taxon>
        <taxon>Craniata</taxon>
        <taxon>Vertebrata</taxon>
        <taxon>Euteleostomi</taxon>
        <taxon>Actinopterygii</taxon>
        <taxon>Neopterygii</taxon>
        <taxon>Teleostei</taxon>
        <taxon>Neoteleostei</taxon>
        <taxon>Acanthomorphata</taxon>
        <taxon>Zeiogadaria</taxon>
        <taxon>Gadariae</taxon>
        <taxon>Gadiformes</taxon>
        <taxon>Gadoidei</taxon>
        <taxon>Gadidae</taxon>
        <taxon>Gadus</taxon>
    </lineage>
</organism>
<name>A0A8C5A9B2_GADMO</name>
<dbReference type="GO" id="GO:0044545">
    <property type="term" value="C:NSL complex"/>
    <property type="evidence" value="ECO:0007669"/>
    <property type="project" value="TreeGrafter"/>
</dbReference>
<dbReference type="Gene3D" id="2.30.30.140">
    <property type="match status" value="2"/>
</dbReference>